<protein>
    <submittedName>
        <fullName evidence="1">Uncharacterized protein</fullName>
    </submittedName>
</protein>
<evidence type="ECO:0000313" key="2">
    <source>
        <dbReference type="Proteomes" id="UP000265520"/>
    </source>
</evidence>
<comment type="caution">
    <text evidence="1">The sequence shown here is derived from an EMBL/GenBank/DDBJ whole genome shotgun (WGS) entry which is preliminary data.</text>
</comment>
<organism evidence="1 2">
    <name type="scientific">Trifolium medium</name>
    <dbReference type="NCBI Taxonomy" id="97028"/>
    <lineage>
        <taxon>Eukaryota</taxon>
        <taxon>Viridiplantae</taxon>
        <taxon>Streptophyta</taxon>
        <taxon>Embryophyta</taxon>
        <taxon>Tracheophyta</taxon>
        <taxon>Spermatophyta</taxon>
        <taxon>Magnoliopsida</taxon>
        <taxon>eudicotyledons</taxon>
        <taxon>Gunneridae</taxon>
        <taxon>Pentapetalae</taxon>
        <taxon>rosids</taxon>
        <taxon>fabids</taxon>
        <taxon>Fabales</taxon>
        <taxon>Fabaceae</taxon>
        <taxon>Papilionoideae</taxon>
        <taxon>50 kb inversion clade</taxon>
        <taxon>NPAAA clade</taxon>
        <taxon>Hologalegina</taxon>
        <taxon>IRL clade</taxon>
        <taxon>Trifolieae</taxon>
        <taxon>Trifolium</taxon>
    </lineage>
</organism>
<accession>A0A392SRH4</accession>
<evidence type="ECO:0000313" key="1">
    <source>
        <dbReference type="EMBL" id="MCI50456.1"/>
    </source>
</evidence>
<dbReference type="EMBL" id="LXQA010416927">
    <property type="protein sequence ID" value="MCI50456.1"/>
    <property type="molecule type" value="Genomic_DNA"/>
</dbReference>
<name>A0A392SRH4_9FABA</name>
<proteinExistence type="predicted"/>
<dbReference type="Proteomes" id="UP000265520">
    <property type="component" value="Unassembled WGS sequence"/>
</dbReference>
<reference evidence="1 2" key="1">
    <citation type="journal article" date="2018" name="Front. Plant Sci.">
        <title>Red Clover (Trifolium pratense) and Zigzag Clover (T. medium) - A Picture of Genomic Similarities and Differences.</title>
        <authorList>
            <person name="Dluhosova J."/>
            <person name="Istvanek J."/>
            <person name="Nedelnik J."/>
            <person name="Repkova J."/>
        </authorList>
    </citation>
    <scope>NUCLEOTIDE SEQUENCE [LARGE SCALE GENOMIC DNA]</scope>
    <source>
        <strain evidence="2">cv. 10/8</strain>
        <tissue evidence="1">Leaf</tissue>
    </source>
</reference>
<keyword evidence="2" id="KW-1185">Reference proteome</keyword>
<dbReference type="AlphaFoldDB" id="A0A392SRH4"/>
<sequence length="75" mass="8070">MEFEVPMGGVVEEDWVIPVMAELFPPSVLEINVGPVDPIVELNIASEVDACVGCPSGIKLVEFELALVELLVDAF</sequence>